<sequence>MCCKRPLMRMGTAVMCTAYPHTFAALKIYHSHIKVIK</sequence>
<evidence type="ECO:0000313" key="1">
    <source>
        <dbReference type="EMBL" id="JAH30810.1"/>
    </source>
</evidence>
<organism evidence="1">
    <name type="scientific">Anguilla anguilla</name>
    <name type="common">European freshwater eel</name>
    <name type="synonym">Muraena anguilla</name>
    <dbReference type="NCBI Taxonomy" id="7936"/>
    <lineage>
        <taxon>Eukaryota</taxon>
        <taxon>Metazoa</taxon>
        <taxon>Chordata</taxon>
        <taxon>Craniata</taxon>
        <taxon>Vertebrata</taxon>
        <taxon>Euteleostomi</taxon>
        <taxon>Actinopterygii</taxon>
        <taxon>Neopterygii</taxon>
        <taxon>Teleostei</taxon>
        <taxon>Anguilliformes</taxon>
        <taxon>Anguillidae</taxon>
        <taxon>Anguilla</taxon>
    </lineage>
</organism>
<dbReference type="AlphaFoldDB" id="A0A0E9RR15"/>
<reference evidence="1" key="1">
    <citation type="submission" date="2014-11" db="EMBL/GenBank/DDBJ databases">
        <authorList>
            <person name="Amaro Gonzalez C."/>
        </authorList>
    </citation>
    <scope>NUCLEOTIDE SEQUENCE</scope>
</reference>
<name>A0A0E9RR15_ANGAN</name>
<accession>A0A0E9RR15</accession>
<dbReference type="EMBL" id="GBXM01077767">
    <property type="protein sequence ID" value="JAH30810.1"/>
    <property type="molecule type" value="Transcribed_RNA"/>
</dbReference>
<dbReference type="EMBL" id="GBXM01075764">
    <property type="protein sequence ID" value="JAH32813.1"/>
    <property type="molecule type" value="Transcribed_RNA"/>
</dbReference>
<proteinExistence type="predicted"/>
<protein>
    <submittedName>
        <fullName evidence="1">Uncharacterized protein</fullName>
    </submittedName>
</protein>
<reference evidence="1" key="2">
    <citation type="journal article" date="2015" name="Fish Shellfish Immunol.">
        <title>Early steps in the European eel (Anguilla anguilla)-Vibrio vulnificus interaction in the gills: Role of the RtxA13 toxin.</title>
        <authorList>
            <person name="Callol A."/>
            <person name="Pajuelo D."/>
            <person name="Ebbesson L."/>
            <person name="Teles M."/>
            <person name="MacKenzie S."/>
            <person name="Amaro C."/>
        </authorList>
    </citation>
    <scope>NUCLEOTIDE SEQUENCE</scope>
</reference>